<dbReference type="Pfam" id="PF01050">
    <property type="entry name" value="MannoseP_isomer"/>
    <property type="match status" value="1"/>
</dbReference>
<evidence type="ECO:0000256" key="1">
    <source>
        <dbReference type="ARBA" id="ARBA00004823"/>
    </source>
</evidence>
<evidence type="ECO:0000256" key="8">
    <source>
        <dbReference type="ARBA" id="ARBA00047343"/>
    </source>
</evidence>
<dbReference type="GO" id="GO:0016779">
    <property type="term" value="F:nucleotidyltransferase activity"/>
    <property type="evidence" value="ECO:0007669"/>
    <property type="project" value="UniProtKB-KW"/>
</dbReference>
<evidence type="ECO:0000256" key="4">
    <source>
        <dbReference type="ARBA" id="ARBA00022679"/>
    </source>
</evidence>
<dbReference type="InterPro" id="IPR014710">
    <property type="entry name" value="RmlC-like_jellyroll"/>
</dbReference>
<dbReference type="InterPro" id="IPR006375">
    <property type="entry name" value="Man1P_GuaTrfase/Man6P_Isoase"/>
</dbReference>
<comment type="catalytic activity">
    <reaction evidence="8">
        <text>alpha-D-mannose 1-phosphate + GTP + H(+) = GDP-alpha-D-mannose + diphosphate</text>
        <dbReference type="Rhea" id="RHEA:15229"/>
        <dbReference type="ChEBI" id="CHEBI:15378"/>
        <dbReference type="ChEBI" id="CHEBI:33019"/>
        <dbReference type="ChEBI" id="CHEBI:37565"/>
        <dbReference type="ChEBI" id="CHEBI:57527"/>
        <dbReference type="ChEBI" id="CHEBI:58409"/>
        <dbReference type="EC" id="2.7.7.13"/>
    </reaction>
</comment>
<feature type="domain" description="MannoseP isomerase/GMP-like beta-helix" evidence="12">
    <location>
        <begin position="308"/>
        <end position="344"/>
    </location>
</feature>
<dbReference type="EC" id="2.7.7.13" evidence="3"/>
<reference evidence="13 14" key="1">
    <citation type="submission" date="2019-07" db="EMBL/GenBank/DDBJ databases">
        <title>Whole genome shotgun sequence of Pseudoalteromonas atlantica NBRC 103033.</title>
        <authorList>
            <person name="Hosoyama A."/>
            <person name="Uohara A."/>
            <person name="Ohji S."/>
            <person name="Ichikawa N."/>
        </authorList>
    </citation>
    <scope>NUCLEOTIDE SEQUENCE [LARGE SCALE GENOMIC DNA]</scope>
    <source>
        <strain evidence="13 14">NBRC 103033</strain>
    </source>
</reference>
<keyword evidence="13" id="KW-0413">Isomerase</keyword>
<dbReference type="Gene3D" id="3.90.550.10">
    <property type="entry name" value="Spore Coat Polysaccharide Biosynthesis Protein SpsA, Chain A"/>
    <property type="match status" value="1"/>
</dbReference>
<dbReference type="CDD" id="cd02509">
    <property type="entry name" value="GDP-M1P_Guanylyltransferase"/>
    <property type="match status" value="1"/>
</dbReference>
<evidence type="ECO:0000259" key="11">
    <source>
        <dbReference type="Pfam" id="PF01050"/>
    </source>
</evidence>
<dbReference type="SUPFAM" id="SSF51182">
    <property type="entry name" value="RmlC-like cupins"/>
    <property type="match status" value="1"/>
</dbReference>
<accession>A0ABQ0UCH3</accession>
<protein>
    <recommendedName>
        <fullName evidence="3">mannose-1-phosphate guanylyltransferase</fullName>
        <ecNumber evidence="3">2.7.7.13</ecNumber>
    </recommendedName>
</protein>
<keyword evidence="7" id="KW-0342">GTP-binding</keyword>
<gene>
    <name evidence="13" type="ORF">PAT01_14310</name>
</gene>
<comment type="caution">
    <text evidence="13">The sequence shown here is derived from an EMBL/GenBank/DDBJ whole genome shotgun (WGS) entry which is preliminary data.</text>
</comment>
<dbReference type="InterPro" id="IPR011051">
    <property type="entry name" value="RmlC_Cupin_sf"/>
</dbReference>
<evidence type="ECO:0000256" key="6">
    <source>
        <dbReference type="ARBA" id="ARBA00022741"/>
    </source>
</evidence>
<dbReference type="InterPro" id="IPR054566">
    <property type="entry name" value="ManC/GMP-like_b-helix"/>
</dbReference>
<organism evidence="13 14">
    <name type="scientific">Pseudoalteromonas atlantica</name>
    <name type="common">Alteromonas atlantica</name>
    <dbReference type="NCBI Taxonomy" id="288"/>
    <lineage>
        <taxon>Bacteria</taxon>
        <taxon>Pseudomonadati</taxon>
        <taxon>Pseudomonadota</taxon>
        <taxon>Gammaproteobacteria</taxon>
        <taxon>Alteromonadales</taxon>
        <taxon>Pseudoalteromonadaceae</taxon>
        <taxon>Pseudoalteromonas</taxon>
    </lineage>
</organism>
<dbReference type="SUPFAM" id="SSF53448">
    <property type="entry name" value="Nucleotide-diphospho-sugar transferases"/>
    <property type="match status" value="1"/>
</dbReference>
<dbReference type="NCBIfam" id="TIGR01479">
    <property type="entry name" value="GMP_PMI"/>
    <property type="match status" value="1"/>
</dbReference>
<comment type="similarity">
    <text evidence="2 9">Belongs to the mannose-6-phosphate isomerase type 2 family.</text>
</comment>
<evidence type="ECO:0000256" key="9">
    <source>
        <dbReference type="RuleBase" id="RU004190"/>
    </source>
</evidence>
<evidence type="ECO:0000256" key="7">
    <source>
        <dbReference type="ARBA" id="ARBA00023134"/>
    </source>
</evidence>
<keyword evidence="6" id="KW-0547">Nucleotide-binding</keyword>
<dbReference type="PANTHER" id="PTHR46390:SF1">
    <property type="entry name" value="MANNOSE-1-PHOSPHATE GUANYLYLTRANSFERASE"/>
    <property type="match status" value="1"/>
</dbReference>
<dbReference type="PANTHER" id="PTHR46390">
    <property type="entry name" value="MANNOSE-1-PHOSPHATE GUANYLYLTRANSFERASE"/>
    <property type="match status" value="1"/>
</dbReference>
<keyword evidence="5 13" id="KW-0548">Nucleotidyltransferase</keyword>
<sequence>MFIGGFMNTTLITPVILAGGIGTRLWPLSRQAMPKQFLPLLDNKHSLLQSTLARVSGKEFAKPILVCNEQHRFIAAEQSAQATPHALLLEPQGKNTAPAIALAAHYALQQGITGPILVMPADHHISNFTELTLKLNDAIELAQQGMLVTFSITPTQPHTGFGYIKQGSKIAGSNCYKVAAFKEKPSLATAEHYLTQGGYSWNSGMFLFTPQAYLNELERFAPKIAHSVSAAANFSDDLGFTRPVSEPLKTCPSDSIDYAILERSNNVAVLPVALNWSDVGSFSALASLIKKDAHGNNENDSHTAQNSTNNFVLSENDHSVATLGVSDLAIIHTHDATLVANKNKLDGLPLLLKQLAVSQSDKLNHHQVVYRPWGNYRTLVTGAGFKVKKITVNSGAKLSTQRHQHRAEHWVVVSGIADVRIDKQALTLSHDQSCYIAAKQIHSLANNQKEPLIVIEVQTGAVLDESDIERFDDKYGRGK</sequence>
<dbReference type="CDD" id="cd02213">
    <property type="entry name" value="cupin_PMI_typeII_C"/>
    <property type="match status" value="1"/>
</dbReference>
<keyword evidence="14" id="KW-1185">Reference proteome</keyword>
<dbReference type="GO" id="GO:0016853">
    <property type="term" value="F:isomerase activity"/>
    <property type="evidence" value="ECO:0007669"/>
    <property type="project" value="UniProtKB-KW"/>
</dbReference>
<comment type="pathway">
    <text evidence="1">Nucleotide-sugar biosynthesis; GDP-alpha-D-mannose biosynthesis; GDP-alpha-D-mannose from alpha-D-mannose 1-phosphate (GTP route): step 1/1.</text>
</comment>
<dbReference type="Pfam" id="PF00483">
    <property type="entry name" value="NTP_transferase"/>
    <property type="match status" value="1"/>
</dbReference>
<evidence type="ECO:0000259" key="10">
    <source>
        <dbReference type="Pfam" id="PF00483"/>
    </source>
</evidence>
<feature type="domain" description="Mannose-6-phosphate isomerase type II C-terminal" evidence="11">
    <location>
        <begin position="360"/>
        <end position="473"/>
    </location>
</feature>
<dbReference type="Proteomes" id="UP000321189">
    <property type="component" value="Unassembled WGS sequence"/>
</dbReference>
<evidence type="ECO:0000259" key="12">
    <source>
        <dbReference type="Pfam" id="PF22640"/>
    </source>
</evidence>
<evidence type="ECO:0000256" key="2">
    <source>
        <dbReference type="ARBA" id="ARBA00006115"/>
    </source>
</evidence>
<evidence type="ECO:0000313" key="13">
    <source>
        <dbReference type="EMBL" id="GEK76127.1"/>
    </source>
</evidence>
<dbReference type="InterPro" id="IPR005835">
    <property type="entry name" value="NTP_transferase_dom"/>
</dbReference>
<feature type="domain" description="Nucleotidyl transferase" evidence="10">
    <location>
        <begin position="14"/>
        <end position="292"/>
    </location>
</feature>
<evidence type="ECO:0000313" key="14">
    <source>
        <dbReference type="Proteomes" id="UP000321189"/>
    </source>
</evidence>
<dbReference type="Pfam" id="PF22640">
    <property type="entry name" value="ManC_GMP_beta-helix"/>
    <property type="match status" value="1"/>
</dbReference>
<evidence type="ECO:0000256" key="3">
    <source>
        <dbReference type="ARBA" id="ARBA00012387"/>
    </source>
</evidence>
<dbReference type="InterPro" id="IPR051161">
    <property type="entry name" value="Mannose-6P_isomerase_type2"/>
</dbReference>
<dbReference type="Gene3D" id="2.60.120.10">
    <property type="entry name" value="Jelly Rolls"/>
    <property type="match status" value="1"/>
</dbReference>
<proteinExistence type="inferred from homology"/>
<keyword evidence="4" id="KW-0808">Transferase</keyword>
<dbReference type="InterPro" id="IPR001538">
    <property type="entry name" value="Man6P_isomerase-2_C"/>
</dbReference>
<dbReference type="InterPro" id="IPR049577">
    <property type="entry name" value="GMPP_N"/>
</dbReference>
<dbReference type="InterPro" id="IPR029044">
    <property type="entry name" value="Nucleotide-diphossugar_trans"/>
</dbReference>
<dbReference type="EMBL" id="BJUT01000011">
    <property type="protein sequence ID" value="GEK76127.1"/>
    <property type="molecule type" value="Genomic_DNA"/>
</dbReference>
<evidence type="ECO:0000256" key="5">
    <source>
        <dbReference type="ARBA" id="ARBA00022695"/>
    </source>
</evidence>
<name>A0ABQ0UCH3_PSEAF</name>